<dbReference type="EMBL" id="CP108140">
    <property type="protein sequence ID" value="WTP87054.1"/>
    <property type="molecule type" value="Genomic_DNA"/>
</dbReference>
<evidence type="ECO:0000313" key="2">
    <source>
        <dbReference type="EMBL" id="WTP87054.1"/>
    </source>
</evidence>
<sequence length="280" mass="30960">MDDMLGTLRAVLAERSRDLPDDDFRLRSLWSVDYRSQPTDYERFMVYSFVLAQTVRQGCCYADFGTVRIGEASDGLIGKDARLVRGSTREEDIAILDAAFGALPRTPAEVLTIDGPPEEKALARARTVVGETMRLLNRSPGRKVAQIGVMGNLIHHLQREDVDLTASDFDPHLIENGILGVPVYSGDESARLVAESDVALVCGETLASHTLEELVETAAEHDTRLVVFAVTGCHFAQEYCGTFGIDTVMAEPQPQYLFQGPSTLEIYRKDALGRTPRRRL</sequence>
<name>A0AAU1HZW2_9ACTN</name>
<dbReference type="InterPro" id="IPR007161">
    <property type="entry name" value="DUF364"/>
</dbReference>
<reference evidence="2" key="1">
    <citation type="submission" date="2022-10" db="EMBL/GenBank/DDBJ databases">
        <title>The complete genomes of actinobacterial strains from the NBC collection.</title>
        <authorList>
            <person name="Joergensen T.S."/>
            <person name="Alvarez Arevalo M."/>
            <person name="Sterndorff E.B."/>
            <person name="Faurdal D."/>
            <person name="Vuksanovic O."/>
            <person name="Mourched A.-S."/>
            <person name="Charusanti P."/>
            <person name="Shaw S."/>
            <person name="Blin K."/>
            <person name="Weber T."/>
        </authorList>
    </citation>
    <scope>NUCLEOTIDE SEQUENCE</scope>
    <source>
        <strain evidence="2">NBC 00180</strain>
    </source>
</reference>
<proteinExistence type="predicted"/>
<dbReference type="Pfam" id="PF04016">
    <property type="entry name" value="DUF364"/>
    <property type="match status" value="1"/>
</dbReference>
<accession>A0AAU1HZW2</accession>
<dbReference type="AlphaFoldDB" id="A0AAU1HZW2"/>
<dbReference type="SUPFAM" id="SSF159713">
    <property type="entry name" value="Dhaf3308-like"/>
    <property type="match status" value="1"/>
</dbReference>
<protein>
    <submittedName>
        <fullName evidence="2">DUF364 domain-containing protein</fullName>
    </submittedName>
</protein>
<organism evidence="2">
    <name type="scientific">Streptomyces sp. NBC_00180</name>
    <dbReference type="NCBI Taxonomy" id="2903632"/>
    <lineage>
        <taxon>Bacteria</taxon>
        <taxon>Bacillati</taxon>
        <taxon>Actinomycetota</taxon>
        <taxon>Actinomycetes</taxon>
        <taxon>Kitasatosporales</taxon>
        <taxon>Streptomycetaceae</taxon>
        <taxon>Streptomyces</taxon>
    </lineage>
</organism>
<feature type="domain" description="Putative heavy-metal chelation" evidence="1">
    <location>
        <begin position="135"/>
        <end position="225"/>
    </location>
</feature>
<evidence type="ECO:0000259" key="1">
    <source>
        <dbReference type="Pfam" id="PF04016"/>
    </source>
</evidence>
<dbReference type="Gene3D" id="3.40.50.11590">
    <property type="match status" value="1"/>
</dbReference>
<gene>
    <name evidence="2" type="ORF">OG477_17500</name>
</gene>